<comment type="caution">
    <text evidence="1">The sequence shown here is derived from an EMBL/GenBank/DDBJ whole genome shotgun (WGS) entry which is preliminary data.</text>
</comment>
<dbReference type="AlphaFoldDB" id="A0A9X3WIS7"/>
<protein>
    <submittedName>
        <fullName evidence="1">Uncharacterized protein</fullName>
    </submittedName>
</protein>
<dbReference type="Proteomes" id="UP001145072">
    <property type="component" value="Unassembled WGS sequence"/>
</dbReference>
<evidence type="ECO:0000313" key="1">
    <source>
        <dbReference type="EMBL" id="MDC3419358.1"/>
    </source>
</evidence>
<name>A0A9X3WIS7_9BACI</name>
<organism evidence="1 2">
    <name type="scientific">Aquibacillus koreensis</name>
    <dbReference type="NCBI Taxonomy" id="279446"/>
    <lineage>
        <taxon>Bacteria</taxon>
        <taxon>Bacillati</taxon>
        <taxon>Bacillota</taxon>
        <taxon>Bacilli</taxon>
        <taxon>Bacillales</taxon>
        <taxon>Bacillaceae</taxon>
        <taxon>Aquibacillus</taxon>
    </lineage>
</organism>
<dbReference type="EMBL" id="JAMQJZ010000002">
    <property type="protein sequence ID" value="MDC3419358.1"/>
    <property type="molecule type" value="Genomic_DNA"/>
</dbReference>
<keyword evidence="2" id="KW-1185">Reference proteome</keyword>
<gene>
    <name evidence="1" type="ORF">NC661_03155</name>
</gene>
<sequence length="96" mass="11235">MKKVIGYVSVKQESRNHPYHKFVMESFKTVCDQNGWELVKVYEDVCSSPKEPRIAQIQMHNDLDRRNDIDILLLYAFGKLMVMETSGGKKRMRVAK</sequence>
<reference evidence="1" key="1">
    <citation type="submission" date="2022-06" db="EMBL/GenBank/DDBJ databases">
        <title>Aquibacillus sp. a new bacterium isolated from soil saline samples.</title>
        <authorList>
            <person name="Galisteo C."/>
            <person name="De La Haba R."/>
            <person name="Sanchez-Porro C."/>
            <person name="Ventosa A."/>
        </authorList>
    </citation>
    <scope>NUCLEOTIDE SEQUENCE</scope>
    <source>
        <strain evidence="1">JCM 12387</strain>
    </source>
</reference>
<proteinExistence type="predicted"/>
<evidence type="ECO:0000313" key="2">
    <source>
        <dbReference type="Proteomes" id="UP001145072"/>
    </source>
</evidence>
<accession>A0A9X3WIS7</accession>
<dbReference type="RefSeq" id="WP_259869936.1">
    <property type="nucleotide sequence ID" value="NZ_JAMQJZ010000002.1"/>
</dbReference>